<dbReference type="Gene3D" id="1.10.10.10">
    <property type="entry name" value="Winged helix-like DNA-binding domain superfamily/Winged helix DNA-binding domain"/>
    <property type="match status" value="1"/>
</dbReference>
<name>A0A0A0J1G9_9MICO</name>
<dbReference type="InterPro" id="IPR011991">
    <property type="entry name" value="ArsR-like_HTH"/>
</dbReference>
<feature type="region of interest" description="Disordered" evidence="1">
    <location>
        <begin position="114"/>
        <end position="141"/>
    </location>
</feature>
<dbReference type="CDD" id="cd00090">
    <property type="entry name" value="HTH_ARSR"/>
    <property type="match status" value="1"/>
</dbReference>
<dbReference type="EMBL" id="AVPJ01000018">
    <property type="protein sequence ID" value="KGN30519.1"/>
    <property type="molecule type" value="Genomic_DNA"/>
</dbReference>
<dbReference type="InterPro" id="IPR036388">
    <property type="entry name" value="WH-like_DNA-bd_sf"/>
</dbReference>
<accession>A0A0A0J1G9</accession>
<dbReference type="PRINTS" id="PR00778">
    <property type="entry name" value="HTHARSR"/>
</dbReference>
<reference evidence="3 4" key="1">
    <citation type="submission" date="2013-08" db="EMBL/GenBank/DDBJ databases">
        <title>The genome sequence of Knoellia sinensis.</title>
        <authorList>
            <person name="Zhu W."/>
            <person name="Wang G."/>
        </authorList>
    </citation>
    <scope>NUCLEOTIDE SEQUENCE [LARGE SCALE GENOMIC DNA]</scope>
    <source>
        <strain evidence="3 4">KCTC 19936</strain>
    </source>
</reference>
<organism evidence="3 4">
    <name type="scientific">Knoellia sinensis KCTC 19936</name>
    <dbReference type="NCBI Taxonomy" id="1385520"/>
    <lineage>
        <taxon>Bacteria</taxon>
        <taxon>Bacillati</taxon>
        <taxon>Actinomycetota</taxon>
        <taxon>Actinomycetes</taxon>
        <taxon>Micrococcales</taxon>
        <taxon>Intrasporangiaceae</taxon>
        <taxon>Knoellia</taxon>
    </lineage>
</organism>
<dbReference type="PROSITE" id="PS50987">
    <property type="entry name" value="HTH_ARSR_2"/>
    <property type="match status" value="1"/>
</dbReference>
<dbReference type="Pfam" id="PF12840">
    <property type="entry name" value="HTH_20"/>
    <property type="match status" value="1"/>
</dbReference>
<dbReference type="SUPFAM" id="SSF46785">
    <property type="entry name" value="Winged helix' DNA-binding domain"/>
    <property type="match status" value="1"/>
</dbReference>
<dbReference type="GO" id="GO:0003700">
    <property type="term" value="F:DNA-binding transcription factor activity"/>
    <property type="evidence" value="ECO:0007669"/>
    <property type="project" value="InterPro"/>
</dbReference>
<protein>
    <submittedName>
        <fullName evidence="3">ArsR family transcriptional regulator</fullName>
    </submittedName>
</protein>
<dbReference type="PANTHER" id="PTHR38600:SF1">
    <property type="entry name" value="TRANSCRIPTIONAL REGULATORY PROTEIN"/>
    <property type="match status" value="1"/>
</dbReference>
<sequence length="141" mass="15223">MSPAPNVATSAPVDDDLWSAVGDPTRRRMLDALIAGPGTATSLSEVLPVTRQAVAKHLSVLDRVGLVHSTQVGRERHYQVDEAQLARAVAQLSAVGNAWDARLQHIKRIAESIERAKNNTHDTSHKDASEKHASEKGKNHG</sequence>
<evidence type="ECO:0000313" key="3">
    <source>
        <dbReference type="EMBL" id="KGN30519.1"/>
    </source>
</evidence>
<dbReference type="OrthoDB" id="3630048at2"/>
<proteinExistence type="predicted"/>
<gene>
    <name evidence="3" type="ORF">N802_06800</name>
</gene>
<evidence type="ECO:0000256" key="1">
    <source>
        <dbReference type="SAM" id="MobiDB-lite"/>
    </source>
</evidence>
<dbReference type="AlphaFoldDB" id="A0A0A0J1G9"/>
<dbReference type="Proteomes" id="UP000030002">
    <property type="component" value="Unassembled WGS sequence"/>
</dbReference>
<dbReference type="RefSeq" id="WP_052110087.1">
    <property type="nucleotide sequence ID" value="NZ_AVPJ01000018.1"/>
</dbReference>
<dbReference type="InterPro" id="IPR036390">
    <property type="entry name" value="WH_DNA-bd_sf"/>
</dbReference>
<evidence type="ECO:0000313" key="4">
    <source>
        <dbReference type="Proteomes" id="UP000030002"/>
    </source>
</evidence>
<dbReference type="eggNOG" id="COG0640">
    <property type="taxonomic scope" value="Bacteria"/>
</dbReference>
<dbReference type="SMART" id="SM00418">
    <property type="entry name" value="HTH_ARSR"/>
    <property type="match status" value="1"/>
</dbReference>
<dbReference type="NCBIfam" id="NF033788">
    <property type="entry name" value="HTH_metalloreg"/>
    <property type="match status" value="1"/>
</dbReference>
<comment type="caution">
    <text evidence="3">The sequence shown here is derived from an EMBL/GenBank/DDBJ whole genome shotgun (WGS) entry which is preliminary data.</text>
</comment>
<keyword evidence="4" id="KW-1185">Reference proteome</keyword>
<evidence type="ECO:0000259" key="2">
    <source>
        <dbReference type="PROSITE" id="PS50987"/>
    </source>
</evidence>
<dbReference type="PANTHER" id="PTHR38600">
    <property type="entry name" value="TRANSCRIPTIONAL REGULATORY PROTEIN"/>
    <property type="match status" value="1"/>
</dbReference>
<dbReference type="STRING" id="1385520.N802_06800"/>
<dbReference type="InterPro" id="IPR001845">
    <property type="entry name" value="HTH_ArsR_DNA-bd_dom"/>
</dbReference>
<feature type="domain" description="HTH arsR-type" evidence="2">
    <location>
        <begin position="7"/>
        <end position="100"/>
    </location>
</feature>